<feature type="transmembrane region" description="Helical" evidence="7">
    <location>
        <begin position="452"/>
        <end position="469"/>
    </location>
</feature>
<feature type="transmembrane region" description="Helical" evidence="7">
    <location>
        <begin position="276"/>
        <end position="295"/>
    </location>
</feature>
<feature type="transmembrane region" description="Helical" evidence="7">
    <location>
        <begin position="123"/>
        <end position="143"/>
    </location>
</feature>
<evidence type="ECO:0000256" key="4">
    <source>
        <dbReference type="ARBA" id="ARBA00022989"/>
    </source>
</evidence>
<feature type="compositionally biased region" description="Polar residues" evidence="6">
    <location>
        <begin position="498"/>
        <end position="510"/>
    </location>
</feature>
<dbReference type="PROSITE" id="PS50850">
    <property type="entry name" value="MFS"/>
    <property type="match status" value="1"/>
</dbReference>
<feature type="region of interest" description="Disordered" evidence="6">
    <location>
        <begin position="658"/>
        <end position="683"/>
    </location>
</feature>
<dbReference type="Proteomes" id="UP001142055">
    <property type="component" value="Chromosome 1"/>
</dbReference>
<feature type="transmembrane region" description="Helical" evidence="7">
    <location>
        <begin position="34"/>
        <end position="56"/>
    </location>
</feature>
<feature type="compositionally biased region" description="Polar residues" evidence="6">
    <location>
        <begin position="600"/>
        <end position="615"/>
    </location>
</feature>
<evidence type="ECO:0000256" key="2">
    <source>
        <dbReference type="ARBA" id="ARBA00022448"/>
    </source>
</evidence>
<feature type="compositionally biased region" description="Basic and acidic residues" evidence="6">
    <location>
        <begin position="587"/>
        <end position="599"/>
    </location>
</feature>
<organism evidence="9 10">
    <name type="scientific">Blomia tropicalis</name>
    <name type="common">Mite</name>
    <dbReference type="NCBI Taxonomy" id="40697"/>
    <lineage>
        <taxon>Eukaryota</taxon>
        <taxon>Metazoa</taxon>
        <taxon>Ecdysozoa</taxon>
        <taxon>Arthropoda</taxon>
        <taxon>Chelicerata</taxon>
        <taxon>Arachnida</taxon>
        <taxon>Acari</taxon>
        <taxon>Acariformes</taxon>
        <taxon>Sarcoptiformes</taxon>
        <taxon>Astigmata</taxon>
        <taxon>Glycyphagoidea</taxon>
        <taxon>Echimyopodidae</taxon>
        <taxon>Blomia</taxon>
    </lineage>
</organism>
<dbReference type="SUPFAM" id="SSF103473">
    <property type="entry name" value="MFS general substrate transporter"/>
    <property type="match status" value="1"/>
</dbReference>
<dbReference type="GO" id="GO:0022857">
    <property type="term" value="F:transmembrane transporter activity"/>
    <property type="evidence" value="ECO:0007669"/>
    <property type="project" value="InterPro"/>
</dbReference>
<proteinExistence type="predicted"/>
<dbReference type="PANTHER" id="PTHR23504">
    <property type="entry name" value="MAJOR FACILITATOR SUPERFAMILY DOMAIN-CONTAINING PROTEIN 10"/>
    <property type="match status" value="1"/>
</dbReference>
<keyword evidence="10" id="KW-1185">Reference proteome</keyword>
<dbReference type="Gene3D" id="1.20.1250.20">
    <property type="entry name" value="MFS general substrate transporter like domains"/>
    <property type="match status" value="1"/>
</dbReference>
<feature type="region of interest" description="Disordered" evidence="6">
    <location>
        <begin position="498"/>
        <end position="552"/>
    </location>
</feature>
<feature type="transmembrane region" description="Helical" evidence="7">
    <location>
        <begin position="68"/>
        <end position="88"/>
    </location>
</feature>
<evidence type="ECO:0000313" key="9">
    <source>
        <dbReference type="EMBL" id="KAJ6224120.1"/>
    </source>
</evidence>
<keyword evidence="5 7" id="KW-0472">Membrane</keyword>
<reference evidence="9" key="1">
    <citation type="submission" date="2022-12" db="EMBL/GenBank/DDBJ databases">
        <title>Genome assemblies of Blomia tropicalis.</title>
        <authorList>
            <person name="Cui Y."/>
        </authorList>
    </citation>
    <scope>NUCLEOTIDE SEQUENCE</scope>
    <source>
        <tissue evidence="9">Adult mites</tissue>
    </source>
</reference>
<dbReference type="InterPro" id="IPR011701">
    <property type="entry name" value="MFS"/>
</dbReference>
<comment type="caution">
    <text evidence="9">The sequence shown here is derived from an EMBL/GenBank/DDBJ whole genome shotgun (WGS) entry which is preliminary data.</text>
</comment>
<accession>A0A9Q0MI99</accession>
<dbReference type="InterPro" id="IPR005829">
    <property type="entry name" value="Sugar_transporter_CS"/>
</dbReference>
<keyword evidence="2" id="KW-0813">Transport</keyword>
<keyword evidence="3 7" id="KW-0812">Transmembrane</keyword>
<feature type="transmembrane region" description="Helical" evidence="7">
    <location>
        <begin position="331"/>
        <end position="352"/>
    </location>
</feature>
<evidence type="ECO:0000256" key="5">
    <source>
        <dbReference type="ARBA" id="ARBA00023136"/>
    </source>
</evidence>
<feature type="domain" description="Major facilitator superfamily (MFS) profile" evidence="8">
    <location>
        <begin position="33"/>
        <end position="474"/>
    </location>
</feature>
<dbReference type="EMBL" id="JAPWDV010000001">
    <property type="protein sequence ID" value="KAJ6224120.1"/>
    <property type="molecule type" value="Genomic_DNA"/>
</dbReference>
<evidence type="ECO:0000256" key="6">
    <source>
        <dbReference type="SAM" id="MobiDB-lite"/>
    </source>
</evidence>
<dbReference type="InterPro" id="IPR036259">
    <property type="entry name" value="MFS_trans_sf"/>
</dbReference>
<dbReference type="PROSITE" id="PS00216">
    <property type="entry name" value="SUGAR_TRANSPORT_1"/>
    <property type="match status" value="1"/>
</dbReference>
<evidence type="ECO:0000313" key="10">
    <source>
        <dbReference type="Proteomes" id="UP001142055"/>
    </source>
</evidence>
<dbReference type="Pfam" id="PF07690">
    <property type="entry name" value="MFS_1"/>
    <property type="match status" value="1"/>
</dbReference>
<feature type="transmembrane region" description="Helical" evidence="7">
    <location>
        <begin position="100"/>
        <end position="117"/>
    </location>
</feature>
<dbReference type="InterPro" id="IPR001958">
    <property type="entry name" value="Tet-R_TetA/multi-R_MdtG-like"/>
</dbReference>
<dbReference type="PRINTS" id="PR01035">
    <property type="entry name" value="TCRTETA"/>
</dbReference>
<dbReference type="PANTHER" id="PTHR23504:SF1">
    <property type="entry name" value="GH21943P-RELATED"/>
    <property type="match status" value="1"/>
</dbReference>
<comment type="subcellular location">
    <subcellularLocation>
        <location evidence="1">Membrane</location>
        <topology evidence="1">Multi-pass membrane protein</topology>
    </subcellularLocation>
</comment>
<evidence type="ECO:0000256" key="7">
    <source>
        <dbReference type="SAM" id="Phobius"/>
    </source>
</evidence>
<sequence length="696" mass="76978">MGSKRVVGAIIRSGRRSSFLNNYLMFGQHSTPSLYHALIVIFLEFFAWGLLTIPMISILSKTFPDNTFLYNGFILGVKGFLSFLSAPLIGGLSDLWGRKFFLLITVFFTCLPIPFMIFNPLIYFGLVCFSGLFAVTFSVIFAYVADVTDEHERTFAYGSVSATFALSLVTSPALGSYISHLYNDELVIVLATLIAVFDIFFIIFFVPESLPEKLRQKSISFWETADPFSSLRKAGKDRTILTLCVSVFLSYLPEAGQYSCFFVYLKLIIGFSSTEVAIFIALIGILSMFAQTILLSTFIRRFGSKNTIMIGLIFEMLQMICYGLGSNLGVIWGAGLIASASTLTYPAISAYVSNYADADKQGLVQGIITGIRGLCNGLGPCAFGLVFNLFNVDLNSENSPPISLTQNLKNSTPNLLRNSSFSSHIYGILNSTNLFSHHYYSPSEQLVPGPPFLLGAILVLLAIIVMAFIPELIQYPPNNAHYGEHSFNSTNQFISSKGRSVMSPSRLTPRTNTTNNYYYKSMHMPGSLNDDTDCSQPSDNVKTANNYPKHSPRKALLSVESSTLYIHSSTSCTLSCSDSEEKESSDDDHAIFDRNESNKSRSVSNVGSSADQVEANNRFQSRITFNNQSLKDCISSKKHHSHQMLPIGATSPIYSSSPSLRYELSEPDATSLHEDSKSLSHHRSHLYKPLLQTVES</sequence>
<keyword evidence="4 7" id="KW-1133">Transmembrane helix</keyword>
<evidence type="ECO:0000256" key="3">
    <source>
        <dbReference type="ARBA" id="ARBA00022692"/>
    </source>
</evidence>
<feature type="transmembrane region" description="Helical" evidence="7">
    <location>
        <begin position="373"/>
        <end position="390"/>
    </location>
</feature>
<dbReference type="InterPro" id="IPR020846">
    <property type="entry name" value="MFS_dom"/>
</dbReference>
<feature type="compositionally biased region" description="Polar residues" evidence="6">
    <location>
        <begin position="534"/>
        <end position="548"/>
    </location>
</feature>
<feature type="region of interest" description="Disordered" evidence="6">
    <location>
        <begin position="576"/>
        <end position="615"/>
    </location>
</feature>
<feature type="transmembrane region" description="Helical" evidence="7">
    <location>
        <begin position="155"/>
        <end position="174"/>
    </location>
</feature>
<dbReference type="AlphaFoldDB" id="A0A9Q0MI99"/>
<gene>
    <name evidence="9" type="ORF">RDWZM_002665</name>
</gene>
<feature type="transmembrane region" description="Helical" evidence="7">
    <location>
        <begin position="240"/>
        <end position="264"/>
    </location>
</feature>
<protein>
    <recommendedName>
        <fullName evidence="8">Major facilitator superfamily (MFS) profile domain-containing protein</fullName>
    </recommendedName>
</protein>
<dbReference type="CDD" id="cd17387">
    <property type="entry name" value="MFS_MFSD14"/>
    <property type="match status" value="1"/>
</dbReference>
<dbReference type="GO" id="GO:0016020">
    <property type="term" value="C:membrane"/>
    <property type="evidence" value="ECO:0007669"/>
    <property type="project" value="UniProtKB-SubCell"/>
</dbReference>
<evidence type="ECO:0000259" key="8">
    <source>
        <dbReference type="PROSITE" id="PS50850"/>
    </source>
</evidence>
<name>A0A9Q0MI99_BLOTA</name>
<feature type="transmembrane region" description="Helical" evidence="7">
    <location>
        <begin position="186"/>
        <end position="206"/>
    </location>
</feature>
<evidence type="ECO:0000256" key="1">
    <source>
        <dbReference type="ARBA" id="ARBA00004141"/>
    </source>
</evidence>